<reference evidence="16" key="1">
    <citation type="submission" date="2011-11" db="EMBL/GenBank/DDBJ databases">
        <title>The Draft Genome of Spermophilus tridecemlineatus.</title>
        <authorList>
            <consortium name="The Broad Institute Genome Assembly &amp; Analysis Group"/>
            <consortium name="Computational R&amp;D Group"/>
            <consortium name="and Sequencing Platform"/>
            <person name="Di Palma F."/>
            <person name="Alfoldi J."/>
            <person name="Johnson J."/>
            <person name="Berlin A."/>
            <person name="Gnerre S."/>
            <person name="Jaffe D."/>
            <person name="MacCallum I."/>
            <person name="Young S."/>
            <person name="Walker B.J."/>
            <person name="Lindblad-Toh K."/>
        </authorList>
    </citation>
    <scope>NUCLEOTIDE SEQUENCE [LARGE SCALE GENOMIC DNA]</scope>
</reference>
<dbReference type="GeneTree" id="ENSGT01140000282524"/>
<feature type="transmembrane region" description="Helical" evidence="13">
    <location>
        <begin position="24"/>
        <end position="48"/>
    </location>
</feature>
<dbReference type="InterPro" id="IPR017452">
    <property type="entry name" value="GPCR_Rhodpsn_7TM"/>
</dbReference>
<dbReference type="PROSITE" id="PS50262">
    <property type="entry name" value="G_PROTEIN_RECEP_F1_2"/>
    <property type="match status" value="1"/>
</dbReference>
<accession>I3NBT2</accession>
<protein>
    <recommendedName>
        <fullName evidence="13">Olfactory receptor</fullName>
    </recommendedName>
</protein>
<evidence type="ECO:0000256" key="7">
    <source>
        <dbReference type="ARBA" id="ARBA00023040"/>
    </source>
</evidence>
<keyword evidence="7 12" id="KW-0297">G-protein coupled receptor</keyword>
<evidence type="ECO:0000313" key="15">
    <source>
        <dbReference type="Ensembl" id="ENSSTOP00000021829.2"/>
    </source>
</evidence>
<dbReference type="HOGENOM" id="CLU_012526_5_5_1"/>
<feature type="transmembrane region" description="Helical" evidence="13">
    <location>
        <begin position="227"/>
        <end position="245"/>
    </location>
</feature>
<reference evidence="15" key="2">
    <citation type="submission" date="2025-08" db="UniProtKB">
        <authorList>
            <consortium name="Ensembl"/>
        </authorList>
    </citation>
    <scope>IDENTIFICATION</scope>
</reference>
<keyword evidence="9 12" id="KW-0675">Receptor</keyword>
<dbReference type="Proteomes" id="UP000005215">
    <property type="component" value="Unassembled WGS sequence"/>
</dbReference>
<evidence type="ECO:0000256" key="11">
    <source>
        <dbReference type="ARBA" id="ARBA00053672"/>
    </source>
</evidence>
<name>I3NBT2_ICTTR</name>
<dbReference type="GO" id="GO:0004984">
    <property type="term" value="F:olfactory receptor activity"/>
    <property type="evidence" value="ECO:0007669"/>
    <property type="project" value="InterPro"/>
</dbReference>
<evidence type="ECO:0000256" key="10">
    <source>
        <dbReference type="ARBA" id="ARBA00023224"/>
    </source>
</evidence>
<keyword evidence="10 12" id="KW-0807">Transducer</keyword>
<dbReference type="CDD" id="cd15227">
    <property type="entry name" value="7tmA_OR14-like"/>
    <property type="match status" value="1"/>
</dbReference>
<evidence type="ECO:0000256" key="8">
    <source>
        <dbReference type="ARBA" id="ARBA00023136"/>
    </source>
</evidence>
<dbReference type="PRINTS" id="PR00245">
    <property type="entry name" value="OLFACTORYR"/>
</dbReference>
<evidence type="ECO:0000256" key="4">
    <source>
        <dbReference type="ARBA" id="ARBA00022692"/>
    </source>
</evidence>
<dbReference type="InterPro" id="IPR050516">
    <property type="entry name" value="Olfactory_GPCR"/>
</dbReference>
<dbReference type="InterPro" id="IPR000276">
    <property type="entry name" value="GPCR_Rhodpsn"/>
</dbReference>
<evidence type="ECO:0000256" key="1">
    <source>
        <dbReference type="ARBA" id="ARBA00004651"/>
    </source>
</evidence>
<dbReference type="PANTHER" id="PTHR26452">
    <property type="entry name" value="OLFACTORY RECEPTOR"/>
    <property type="match status" value="1"/>
</dbReference>
<dbReference type="AlphaFoldDB" id="I3NBT2"/>
<comment type="similarity">
    <text evidence="12">Belongs to the G-protein coupled receptor 1 family.</text>
</comment>
<dbReference type="InParanoid" id="I3NBT2"/>
<reference evidence="15" key="3">
    <citation type="submission" date="2025-09" db="UniProtKB">
        <authorList>
            <consortium name="Ensembl"/>
        </authorList>
    </citation>
    <scope>IDENTIFICATION</scope>
</reference>
<dbReference type="GO" id="GO:0004930">
    <property type="term" value="F:G protein-coupled receptor activity"/>
    <property type="evidence" value="ECO:0007669"/>
    <property type="project" value="UniProtKB-KW"/>
</dbReference>
<dbReference type="Pfam" id="PF13853">
    <property type="entry name" value="7tm_4"/>
    <property type="match status" value="1"/>
</dbReference>
<dbReference type="STRING" id="43179.ENSSTOP00000021829"/>
<dbReference type="eggNOG" id="ENOG502RXS3">
    <property type="taxonomic scope" value="Eukaryota"/>
</dbReference>
<evidence type="ECO:0000256" key="2">
    <source>
        <dbReference type="ARBA" id="ARBA00022475"/>
    </source>
</evidence>
<dbReference type="Gene3D" id="1.20.1070.10">
    <property type="entry name" value="Rhodopsin 7-helix transmembrane proteins"/>
    <property type="match status" value="1"/>
</dbReference>
<feature type="transmembrane region" description="Helical" evidence="13">
    <location>
        <begin position="139"/>
        <end position="160"/>
    </location>
</feature>
<evidence type="ECO:0000256" key="3">
    <source>
        <dbReference type="ARBA" id="ARBA00022606"/>
    </source>
</evidence>
<comment type="function">
    <text evidence="11">Possible taste receptor.</text>
</comment>
<dbReference type="GO" id="GO:0005886">
    <property type="term" value="C:plasma membrane"/>
    <property type="evidence" value="ECO:0007669"/>
    <property type="project" value="UniProtKB-SubCell"/>
</dbReference>
<sequence>MSIQTRVTHFILRGFSDIPEWRPVVIVSFLLVYAFGLLGNMSIITAVLRDSHLHTPMYFFLKNLCFLDLSYTSVTIPKALATTLQGPGVISYLECLAQLYMFFTLASAECFLLTAMAYDRCVAIYRPLLYGTIMSHGRCWALVVLAWVAFHTVNTFSVLFCGPKVVEHFFCDIPALMRLSCAIFHPREEVGFAMSSCIVLSSFALKVLSYIRILSTLLRMPSGDGRWKALSTCSSHLITVLLFYRSGSFTCLRSASQYSPIQGCLASVFYFILTPSLNLVIYSLRNRDMKVALQRLSCQRSLSAGCCTAGLGPGV</sequence>
<dbReference type="EMBL" id="AGTP01134072">
    <property type="status" value="NOT_ANNOTATED_CDS"/>
    <property type="molecule type" value="Genomic_DNA"/>
</dbReference>
<evidence type="ECO:0000313" key="16">
    <source>
        <dbReference type="Proteomes" id="UP000005215"/>
    </source>
</evidence>
<evidence type="ECO:0000256" key="6">
    <source>
        <dbReference type="ARBA" id="ARBA00022989"/>
    </source>
</evidence>
<dbReference type="SUPFAM" id="SSF81321">
    <property type="entry name" value="Family A G protein-coupled receptor-like"/>
    <property type="match status" value="1"/>
</dbReference>
<evidence type="ECO:0000256" key="13">
    <source>
        <dbReference type="RuleBase" id="RU363047"/>
    </source>
</evidence>
<comment type="subcellular location">
    <subcellularLocation>
        <location evidence="1 13">Cell membrane</location>
        <topology evidence="1 13">Multi-pass membrane protein</topology>
    </subcellularLocation>
</comment>
<gene>
    <name evidence="15" type="primary">LOC101970336</name>
</gene>
<keyword evidence="3 13" id="KW-0716">Sensory transduction</keyword>
<keyword evidence="5 13" id="KW-0552">Olfaction</keyword>
<dbReference type="PROSITE" id="PS00237">
    <property type="entry name" value="G_PROTEIN_RECEP_F1_1"/>
    <property type="match status" value="1"/>
</dbReference>
<keyword evidence="2 13" id="KW-1003">Cell membrane</keyword>
<feature type="domain" description="G-protein coupled receptors family 1 profile" evidence="14">
    <location>
        <begin position="39"/>
        <end position="282"/>
    </location>
</feature>
<dbReference type="PRINTS" id="PR00237">
    <property type="entry name" value="GPCRRHODOPSN"/>
</dbReference>
<evidence type="ECO:0000256" key="9">
    <source>
        <dbReference type="ARBA" id="ARBA00023170"/>
    </source>
</evidence>
<keyword evidence="4 12" id="KW-0812">Transmembrane</keyword>
<organism evidence="15 16">
    <name type="scientific">Ictidomys tridecemlineatus</name>
    <name type="common">Thirteen-lined ground squirrel</name>
    <name type="synonym">Spermophilus tridecemlineatus</name>
    <dbReference type="NCBI Taxonomy" id="43179"/>
    <lineage>
        <taxon>Eukaryota</taxon>
        <taxon>Metazoa</taxon>
        <taxon>Chordata</taxon>
        <taxon>Craniata</taxon>
        <taxon>Vertebrata</taxon>
        <taxon>Euteleostomi</taxon>
        <taxon>Mammalia</taxon>
        <taxon>Eutheria</taxon>
        <taxon>Euarchontoglires</taxon>
        <taxon>Glires</taxon>
        <taxon>Rodentia</taxon>
        <taxon>Sciuromorpha</taxon>
        <taxon>Sciuridae</taxon>
        <taxon>Xerinae</taxon>
        <taxon>Marmotini</taxon>
        <taxon>Ictidomys</taxon>
    </lineage>
</organism>
<dbReference type="InterPro" id="IPR000725">
    <property type="entry name" value="Olfact_rcpt"/>
</dbReference>
<evidence type="ECO:0000259" key="14">
    <source>
        <dbReference type="PROSITE" id="PS50262"/>
    </source>
</evidence>
<evidence type="ECO:0000256" key="5">
    <source>
        <dbReference type="ARBA" id="ARBA00022725"/>
    </source>
</evidence>
<keyword evidence="16" id="KW-1185">Reference proteome</keyword>
<feature type="transmembrane region" description="Helical" evidence="13">
    <location>
        <begin position="192"/>
        <end position="215"/>
    </location>
</feature>
<feature type="transmembrane region" description="Helical" evidence="13">
    <location>
        <begin position="265"/>
        <end position="284"/>
    </location>
</feature>
<evidence type="ECO:0000256" key="12">
    <source>
        <dbReference type="RuleBase" id="RU000688"/>
    </source>
</evidence>
<keyword evidence="8 13" id="KW-0472">Membrane</keyword>
<dbReference type="Ensembl" id="ENSSTOT00000026849.2">
    <property type="protein sequence ID" value="ENSSTOP00000021829.2"/>
    <property type="gene ID" value="ENSSTOG00000025315.2"/>
</dbReference>
<keyword evidence="6 13" id="KW-1133">Transmembrane helix</keyword>
<dbReference type="FunFam" id="1.20.1070.10:FF:000015">
    <property type="entry name" value="Olfactory receptor"/>
    <property type="match status" value="1"/>
</dbReference>
<feature type="transmembrane region" description="Helical" evidence="13">
    <location>
        <begin position="100"/>
        <end position="118"/>
    </location>
</feature>
<proteinExistence type="inferred from homology"/>